<evidence type="ECO:0008006" key="5">
    <source>
        <dbReference type="Google" id="ProtNLM"/>
    </source>
</evidence>
<dbReference type="PANTHER" id="PTHR31642:SF26">
    <property type="entry name" value="HXXXD-TYPE ACYL-TRANSFERASE FAMILY PROTEIN"/>
    <property type="match status" value="1"/>
</dbReference>
<dbReference type="Pfam" id="PF02458">
    <property type="entry name" value="Transferase"/>
    <property type="match status" value="1"/>
</dbReference>
<protein>
    <recommendedName>
        <fullName evidence="5">Protein ECERIFERUM 26-like</fullName>
    </recommendedName>
</protein>
<accession>A0ABD3L7T7</accession>
<keyword evidence="4" id="KW-1185">Reference proteome</keyword>
<gene>
    <name evidence="3" type="ORF">ACJRO7_015575</name>
</gene>
<dbReference type="EMBL" id="JBJKBG010000003">
    <property type="protein sequence ID" value="KAL3746633.1"/>
    <property type="molecule type" value="Genomic_DNA"/>
</dbReference>
<dbReference type="Proteomes" id="UP001634007">
    <property type="component" value="Unassembled WGS sequence"/>
</dbReference>
<name>A0ABD3L7T7_EUCGL</name>
<feature type="region of interest" description="Disordered" evidence="2">
    <location>
        <begin position="186"/>
        <end position="206"/>
    </location>
</feature>
<comment type="caution">
    <text evidence="3">The sequence shown here is derived from an EMBL/GenBank/DDBJ whole genome shotgun (WGS) entry which is preliminary data.</text>
</comment>
<sequence>MAEIRYTCKRTAVSTKPVQPGKRLPLSVLDRLMEPKHLRVVYYYGSDDPAREAGERTRTLRETLARTLTSFPKATGRLQRDGEGRWEIDCNDAGVRVMEARARGSVEDWLRNAGREDELRLVHWEEMFDTPYFWSTFYVQMTEFEGGGFAIGLSCIHLLADPTCATMFIKAWADMTLNARLTAPPPSFRALPKRRPSHRNDPDRHNSLINHCKSSINTSSLTPSAKFGTLSLAFTEPIVRSCIAMARPVDAPDGPGPSPFEALAGLFWACISKVKGEREGLVSMCLGLDVRKLLGLEREFFGNCMVYNNSLHARDNEEDNSLPGAAKAIGEMMAKLDKDGVMDLIEWLEINDDTRPKNTRSLNFSELLFLNLEGIEPDTARFEDTHAPIRVSCYFEPTCKEGQVVILPSTPEDGSMSRVVMVTLPEDELVKLMEHDLVMSLRPIILMGLNKNRA</sequence>
<proteinExistence type="inferred from homology"/>
<dbReference type="InterPro" id="IPR050317">
    <property type="entry name" value="Plant_Fungal_Acyltransferase"/>
</dbReference>
<dbReference type="PANTHER" id="PTHR31642">
    <property type="entry name" value="TRICHOTHECENE 3-O-ACETYLTRANSFERASE"/>
    <property type="match status" value="1"/>
</dbReference>
<dbReference type="InterPro" id="IPR023213">
    <property type="entry name" value="CAT-like_dom_sf"/>
</dbReference>
<evidence type="ECO:0000313" key="3">
    <source>
        <dbReference type="EMBL" id="KAL3746633.1"/>
    </source>
</evidence>
<dbReference type="Gene3D" id="3.30.559.10">
    <property type="entry name" value="Chloramphenicol acetyltransferase-like domain"/>
    <property type="match status" value="2"/>
</dbReference>
<organism evidence="3 4">
    <name type="scientific">Eucalyptus globulus</name>
    <name type="common">Tasmanian blue gum</name>
    <dbReference type="NCBI Taxonomy" id="34317"/>
    <lineage>
        <taxon>Eukaryota</taxon>
        <taxon>Viridiplantae</taxon>
        <taxon>Streptophyta</taxon>
        <taxon>Embryophyta</taxon>
        <taxon>Tracheophyta</taxon>
        <taxon>Spermatophyta</taxon>
        <taxon>Magnoliopsida</taxon>
        <taxon>eudicotyledons</taxon>
        <taxon>Gunneridae</taxon>
        <taxon>Pentapetalae</taxon>
        <taxon>rosids</taxon>
        <taxon>malvids</taxon>
        <taxon>Myrtales</taxon>
        <taxon>Myrtaceae</taxon>
        <taxon>Myrtoideae</taxon>
        <taxon>Eucalypteae</taxon>
        <taxon>Eucalyptus</taxon>
    </lineage>
</organism>
<dbReference type="AlphaFoldDB" id="A0ABD3L7T7"/>
<evidence type="ECO:0000313" key="4">
    <source>
        <dbReference type="Proteomes" id="UP001634007"/>
    </source>
</evidence>
<evidence type="ECO:0000256" key="2">
    <source>
        <dbReference type="SAM" id="MobiDB-lite"/>
    </source>
</evidence>
<comment type="similarity">
    <text evidence="1">Belongs to the plant acyltransferase family.</text>
</comment>
<reference evidence="3 4" key="1">
    <citation type="submission" date="2024-11" db="EMBL/GenBank/DDBJ databases">
        <title>Chromosome-level genome assembly of Eucalyptus globulus Labill. provides insights into its genome evolution.</title>
        <authorList>
            <person name="Li X."/>
        </authorList>
    </citation>
    <scope>NUCLEOTIDE SEQUENCE [LARGE SCALE GENOMIC DNA]</scope>
    <source>
        <strain evidence="3">CL2024</strain>
        <tissue evidence="3">Fresh tender leaves</tissue>
    </source>
</reference>
<evidence type="ECO:0000256" key="1">
    <source>
        <dbReference type="ARBA" id="ARBA00009861"/>
    </source>
</evidence>